<feature type="signal peptide" evidence="1">
    <location>
        <begin position="1"/>
        <end position="20"/>
    </location>
</feature>
<protein>
    <submittedName>
        <fullName evidence="2">Uncharacterized protein</fullName>
    </submittedName>
</protein>
<dbReference type="EMBL" id="JAHXRF010000022">
    <property type="protein sequence ID" value="MBW4866797.1"/>
    <property type="molecule type" value="Genomic_DNA"/>
</dbReference>
<sequence length="545" mass="63489">MKKQLNFILLCLCFALTSHAQQQFSIPNADAIGFSRNRYEVMVYTKIGEQRYIQKRLNIDIKKTKDNDYPKKLLVNWKLFSDEDTLTLNNIEAQNEVFYEVNDLQSTPLNTFMGKSFVVHDNKKWHRDADRVTYMLKFLRPDLSIVQQLFYGEKERYNHQFTLSKAVPDTLKTWRSVRSDFLLPLVLTLKNGKNVFIFYDRGVSYIMFPDAKGGLLYKVHSETTAAKLSPAPAKYAEASPYDFLYFSLNSKYVPTETAQGKYNLLNLLGQNVLKETYDSIRCDSRFIVGTRGNDIDVFNLYLEKLQLGKPRMVHEIAECKVGCIEVLNQQGAAYYNEMGEQIKEPTKYPIFVCGTVAKWTYSLIKKKGEHLMKYYLFGPGTREEEDKRYLLSGCLSTDSVTFLNWSKEFTRSENSDILHQLNIHPQWIRVGRKGKFGIIAYDYVQPKYVEPKCIMPKKDDWKDPVYLYPVVKCTGKVLLPIDNDQVILKEDGLIYFYKDHKIGLFPRDTTPVYDSIERVTKSFYTIKKNGIAGWYDAKSNREFFE</sequence>
<name>A0AAW4NRQ7_9BACT</name>
<evidence type="ECO:0000313" key="3">
    <source>
        <dbReference type="Proteomes" id="UP001196873"/>
    </source>
</evidence>
<evidence type="ECO:0000313" key="2">
    <source>
        <dbReference type="EMBL" id="MBW4866797.1"/>
    </source>
</evidence>
<organism evidence="2 3">
    <name type="scientific">Segatella salivae</name>
    <dbReference type="NCBI Taxonomy" id="228604"/>
    <lineage>
        <taxon>Bacteria</taxon>
        <taxon>Pseudomonadati</taxon>
        <taxon>Bacteroidota</taxon>
        <taxon>Bacteroidia</taxon>
        <taxon>Bacteroidales</taxon>
        <taxon>Prevotellaceae</taxon>
        <taxon>Segatella</taxon>
    </lineage>
</organism>
<dbReference type="RefSeq" id="WP_219426577.1">
    <property type="nucleotide sequence ID" value="NZ_JAHXQY010000019.1"/>
</dbReference>
<reference evidence="2" key="1">
    <citation type="submission" date="2021-07" db="EMBL/GenBank/DDBJ databases">
        <title>Genomic diversity and antimicrobial resistance of Prevotella spp. isolated from chronic lung disease airways.</title>
        <authorList>
            <person name="Webb K.A."/>
            <person name="Olagoke O.S."/>
            <person name="Baird T."/>
            <person name="Neill J."/>
            <person name="Pham A."/>
            <person name="Wells T.J."/>
            <person name="Ramsay K.A."/>
            <person name="Bell S.C."/>
            <person name="Sarovich D.S."/>
            <person name="Price E.P."/>
        </authorList>
    </citation>
    <scope>NUCLEOTIDE SEQUENCE</scope>
    <source>
        <strain evidence="2">SCHI0047.S.3</strain>
    </source>
</reference>
<accession>A0AAW4NRQ7</accession>
<feature type="chain" id="PRO_5043845683" evidence="1">
    <location>
        <begin position="21"/>
        <end position="545"/>
    </location>
</feature>
<comment type="caution">
    <text evidence="2">The sequence shown here is derived from an EMBL/GenBank/DDBJ whole genome shotgun (WGS) entry which is preliminary data.</text>
</comment>
<keyword evidence="1" id="KW-0732">Signal</keyword>
<evidence type="ECO:0000256" key="1">
    <source>
        <dbReference type="SAM" id="SignalP"/>
    </source>
</evidence>
<dbReference type="Proteomes" id="UP001196873">
    <property type="component" value="Unassembled WGS sequence"/>
</dbReference>
<gene>
    <name evidence="2" type="ORF">KZY68_12475</name>
</gene>
<dbReference type="AlphaFoldDB" id="A0AAW4NRQ7"/>
<proteinExistence type="predicted"/>